<dbReference type="AlphaFoldDB" id="D7DBB7"/>
<keyword evidence="1" id="KW-0812">Transmembrane</keyword>
<proteinExistence type="predicted"/>
<dbReference type="RefSeq" id="WP_013142662.1">
    <property type="nucleotide sequence ID" value="NC_014205.1"/>
</dbReference>
<dbReference type="eggNOG" id="arCOG12405">
    <property type="taxonomic scope" value="Archaea"/>
</dbReference>
<dbReference type="Proteomes" id="UP000002573">
    <property type="component" value="Chromosome"/>
</dbReference>
<protein>
    <submittedName>
        <fullName evidence="2">Uncharacterized protein</fullName>
    </submittedName>
</protein>
<dbReference type="GeneID" id="9233621"/>
<organism evidence="2 3">
    <name type="scientific">Staphylothermus hellenicus (strain DSM 12710 / JCM 10830 / BK20S6-10-b1 / P8)</name>
    <dbReference type="NCBI Taxonomy" id="591019"/>
    <lineage>
        <taxon>Archaea</taxon>
        <taxon>Thermoproteota</taxon>
        <taxon>Thermoprotei</taxon>
        <taxon>Desulfurococcales</taxon>
        <taxon>Desulfurococcaceae</taxon>
        <taxon>Staphylothermus</taxon>
    </lineage>
</organism>
<gene>
    <name evidence="2" type="ordered locus">Shell_0332</name>
</gene>
<feature type="transmembrane region" description="Helical" evidence="1">
    <location>
        <begin position="199"/>
        <end position="220"/>
    </location>
</feature>
<evidence type="ECO:0000313" key="3">
    <source>
        <dbReference type="Proteomes" id="UP000002573"/>
    </source>
</evidence>
<evidence type="ECO:0000256" key="1">
    <source>
        <dbReference type="SAM" id="Phobius"/>
    </source>
</evidence>
<dbReference type="EMBL" id="CP002051">
    <property type="protein sequence ID" value="ADI31464.1"/>
    <property type="molecule type" value="Genomic_DNA"/>
</dbReference>
<keyword evidence="1" id="KW-1133">Transmembrane helix</keyword>
<sequence>MQSTFLLLSTLFLVPLALISGIVSSFNNLQTITGEIRYLVIVDGARSDNPLDMVSFQCVISLKIENNKVESISASNFIINNIPDSVSYRFQEFVKTVIIKWFNSFSLFDKVESNYKTYISVNGKIIEAYIVSGNNGVEYREANTGLYVGGDKELQISIETISPMHPKYRYNLSIISYLFSIKPEQIINSLAVIEPPTSIVRNTTIIIAATITVLAVRTLMKWKDYSIM</sequence>
<evidence type="ECO:0000313" key="2">
    <source>
        <dbReference type="EMBL" id="ADI31464.1"/>
    </source>
</evidence>
<dbReference type="HOGENOM" id="CLU_1212639_0_0_2"/>
<dbReference type="KEGG" id="shc:Shell_0332"/>
<reference evidence="3" key="1">
    <citation type="submission" date="2010-05" db="EMBL/GenBank/DDBJ databases">
        <title>Complete sequence of Staphylothermus hellenicus DSM 12710.</title>
        <authorList>
            <consortium name="US DOE Joint Genome Institute"/>
            <person name="Lucas S."/>
            <person name="Copeland A."/>
            <person name="Lapidus A."/>
            <person name="Cheng J.-F."/>
            <person name="Bruce D."/>
            <person name="Goodwin L."/>
            <person name="Pitluck S."/>
            <person name="Davenport K."/>
            <person name="Detter J.C."/>
            <person name="Han C."/>
            <person name="Tapia R."/>
            <person name="Larimer F."/>
            <person name="Land M."/>
            <person name="Hauser L."/>
            <person name="Kyrpides N."/>
            <person name="Mikhailova N."/>
            <person name="Anderson I.J."/>
            <person name="Woyke T."/>
        </authorList>
    </citation>
    <scope>NUCLEOTIDE SEQUENCE [LARGE SCALE GENOMIC DNA]</scope>
    <source>
        <strain evidence="3">DSM 12710 / JCM 10830 / BK20S6-10-b1 / P8</strain>
    </source>
</reference>
<keyword evidence="1" id="KW-0472">Membrane</keyword>
<accession>D7DBB7</accession>
<name>D7DBB7_STAHD</name>
<dbReference type="OrthoDB" id="377645at2157"/>
<dbReference type="STRING" id="591019.Shell_0332"/>
<keyword evidence="3" id="KW-1185">Reference proteome</keyword>
<reference evidence="2 3" key="2">
    <citation type="journal article" date="2011" name="Stand. Genomic Sci.">
        <title>Complete genome sequence of Staphylothermus hellenicus P8.</title>
        <authorList>
            <person name="Anderson I."/>
            <person name="Wirth R."/>
            <person name="Lucas S."/>
            <person name="Copeland A."/>
            <person name="Lapidus A."/>
            <person name="Cheng J.F."/>
            <person name="Goodwin L."/>
            <person name="Pitluck S."/>
            <person name="Davenport K."/>
            <person name="Detter J.C."/>
            <person name="Han C."/>
            <person name="Tapia R."/>
            <person name="Land M."/>
            <person name="Hauser L."/>
            <person name="Pati A."/>
            <person name="Mikhailova N."/>
            <person name="Woyke T."/>
            <person name="Klenk H.P."/>
            <person name="Kyrpides N."/>
            <person name="Ivanova N."/>
        </authorList>
    </citation>
    <scope>NUCLEOTIDE SEQUENCE [LARGE SCALE GENOMIC DNA]</scope>
    <source>
        <strain evidence="3">DSM 12710 / JCM 10830 / BK20S6-10-b1 / P8</strain>
    </source>
</reference>